<evidence type="ECO:0000313" key="2">
    <source>
        <dbReference type="Proteomes" id="UP000078540"/>
    </source>
</evidence>
<protein>
    <submittedName>
        <fullName evidence="1">Uncharacterized protein</fullName>
    </submittedName>
</protein>
<sequence>MRLEEPSTFEIGPRRKCRDMEVPCGFAKRLLGSLQKQAYCGVDFHDTTTSTNNNEGDTRRKYIATIEKQPARYLRFDVNQKTVKQPGHSMSREAPIVP</sequence>
<dbReference type="EMBL" id="KQ976408">
    <property type="protein sequence ID" value="KYM91149.1"/>
    <property type="molecule type" value="Genomic_DNA"/>
</dbReference>
<name>A0A195BU55_9HYME</name>
<evidence type="ECO:0000313" key="1">
    <source>
        <dbReference type="EMBL" id="KYM91149.1"/>
    </source>
</evidence>
<proteinExistence type="predicted"/>
<dbReference type="AlphaFoldDB" id="A0A195BU55"/>
<keyword evidence="2" id="KW-1185">Reference proteome</keyword>
<organism evidence="1 2">
    <name type="scientific">Atta colombica</name>
    <dbReference type="NCBI Taxonomy" id="520822"/>
    <lineage>
        <taxon>Eukaryota</taxon>
        <taxon>Metazoa</taxon>
        <taxon>Ecdysozoa</taxon>
        <taxon>Arthropoda</taxon>
        <taxon>Hexapoda</taxon>
        <taxon>Insecta</taxon>
        <taxon>Pterygota</taxon>
        <taxon>Neoptera</taxon>
        <taxon>Endopterygota</taxon>
        <taxon>Hymenoptera</taxon>
        <taxon>Apocrita</taxon>
        <taxon>Aculeata</taxon>
        <taxon>Formicoidea</taxon>
        <taxon>Formicidae</taxon>
        <taxon>Myrmicinae</taxon>
        <taxon>Atta</taxon>
    </lineage>
</organism>
<reference evidence="1 2" key="1">
    <citation type="submission" date="2015-09" db="EMBL/GenBank/DDBJ databases">
        <title>Atta colombica WGS genome.</title>
        <authorList>
            <person name="Nygaard S."/>
            <person name="Hu H."/>
            <person name="Boomsma J."/>
            <person name="Zhang G."/>
        </authorList>
    </citation>
    <scope>NUCLEOTIDE SEQUENCE [LARGE SCALE GENOMIC DNA]</scope>
    <source>
        <strain evidence="1">Treedump-2</strain>
        <tissue evidence="1">Whole body</tissue>
    </source>
</reference>
<gene>
    <name evidence="1" type="ORF">ALC53_01561</name>
</gene>
<accession>A0A195BU55</accession>
<dbReference type="Proteomes" id="UP000078540">
    <property type="component" value="Unassembled WGS sequence"/>
</dbReference>